<accession>A0AAW1Q0M9</accession>
<dbReference type="CDD" id="cd15565">
    <property type="entry name" value="PHD2_NSD"/>
    <property type="match status" value="1"/>
</dbReference>
<name>A0AAW1Q0M9_9CHLO</name>
<dbReference type="InterPro" id="IPR055198">
    <property type="entry name" value="NSD_PHD"/>
</dbReference>
<dbReference type="PANTHER" id="PTHR32074">
    <property type="entry name" value="RNA DEMETHYLASE ALKBH5"/>
    <property type="match status" value="1"/>
</dbReference>
<dbReference type="InterPro" id="IPR055197">
    <property type="entry name" value="PHDvar_NSD"/>
</dbReference>
<evidence type="ECO:0000256" key="6">
    <source>
        <dbReference type="ARBA" id="ARBA00022964"/>
    </source>
</evidence>
<evidence type="ECO:0000313" key="11">
    <source>
        <dbReference type="EMBL" id="KAK9815454.1"/>
    </source>
</evidence>
<dbReference type="GO" id="GO:0035515">
    <property type="term" value="F:oxidative RNA demethylase activity"/>
    <property type="evidence" value="ECO:0007669"/>
    <property type="project" value="InterPro"/>
</dbReference>
<evidence type="ECO:0000256" key="4">
    <source>
        <dbReference type="ARBA" id="ARBA00022771"/>
    </source>
</evidence>
<dbReference type="InterPro" id="IPR032860">
    <property type="entry name" value="ALKBH5"/>
</dbReference>
<dbReference type="GO" id="GO:0006406">
    <property type="term" value="P:mRNA export from nucleus"/>
    <property type="evidence" value="ECO:0007669"/>
    <property type="project" value="TreeGrafter"/>
</dbReference>
<evidence type="ECO:0000256" key="1">
    <source>
        <dbReference type="ARBA" id="ARBA00007879"/>
    </source>
</evidence>
<dbReference type="GO" id="GO:0008270">
    <property type="term" value="F:zinc ion binding"/>
    <property type="evidence" value="ECO:0007669"/>
    <property type="project" value="UniProtKB-KW"/>
</dbReference>
<protein>
    <recommendedName>
        <fullName evidence="10">Zinc finger PHD-type domain-containing protein</fullName>
    </recommendedName>
</protein>
<keyword evidence="12" id="KW-1185">Reference proteome</keyword>
<keyword evidence="3" id="KW-0677">Repeat</keyword>
<dbReference type="Gene3D" id="3.30.40.10">
    <property type="entry name" value="Zinc/RING finger domain, C3HC4 (zinc finger)"/>
    <property type="match status" value="1"/>
</dbReference>
<evidence type="ECO:0000256" key="9">
    <source>
        <dbReference type="SAM" id="MobiDB-lite"/>
    </source>
</evidence>
<dbReference type="InterPro" id="IPR037151">
    <property type="entry name" value="AlkB-like_sf"/>
</dbReference>
<feature type="compositionally biased region" description="Polar residues" evidence="9">
    <location>
        <begin position="135"/>
        <end position="145"/>
    </location>
</feature>
<dbReference type="InterPro" id="IPR001965">
    <property type="entry name" value="Znf_PHD"/>
</dbReference>
<feature type="region of interest" description="Disordered" evidence="9">
    <location>
        <begin position="134"/>
        <end position="153"/>
    </location>
</feature>
<evidence type="ECO:0000256" key="3">
    <source>
        <dbReference type="ARBA" id="ARBA00022737"/>
    </source>
</evidence>
<dbReference type="InterPro" id="IPR011011">
    <property type="entry name" value="Znf_FYVE_PHD"/>
</dbReference>
<keyword evidence="5" id="KW-0862">Zinc</keyword>
<dbReference type="PANTHER" id="PTHR32074:SF2">
    <property type="entry name" value="RNA DEMETHYLASE ALKBH5"/>
    <property type="match status" value="1"/>
</dbReference>
<dbReference type="SUPFAM" id="SSF57903">
    <property type="entry name" value="FYVE/PHD zinc finger"/>
    <property type="match status" value="1"/>
</dbReference>
<feature type="domain" description="Zinc finger PHD-type" evidence="10">
    <location>
        <begin position="700"/>
        <end position="742"/>
    </location>
</feature>
<evidence type="ECO:0000313" key="12">
    <source>
        <dbReference type="Proteomes" id="UP001489004"/>
    </source>
</evidence>
<proteinExistence type="inferred from homology"/>
<comment type="similarity">
    <text evidence="1">Belongs to the alkB family.</text>
</comment>
<dbReference type="SUPFAM" id="SSF51197">
    <property type="entry name" value="Clavaminate synthase-like"/>
    <property type="match status" value="1"/>
</dbReference>
<reference evidence="11 12" key="1">
    <citation type="journal article" date="2024" name="Nat. Commun.">
        <title>Phylogenomics reveals the evolutionary origins of lichenization in chlorophyte algae.</title>
        <authorList>
            <person name="Puginier C."/>
            <person name="Libourel C."/>
            <person name="Otte J."/>
            <person name="Skaloud P."/>
            <person name="Haon M."/>
            <person name="Grisel S."/>
            <person name="Petersen M."/>
            <person name="Berrin J.G."/>
            <person name="Delaux P.M."/>
            <person name="Dal Grande F."/>
            <person name="Keller J."/>
        </authorList>
    </citation>
    <scope>NUCLEOTIDE SEQUENCE [LARGE SCALE GENOMIC DNA]</scope>
    <source>
        <strain evidence="11 12">SAG 2043</strain>
    </source>
</reference>
<dbReference type="Gene3D" id="2.60.120.590">
    <property type="entry name" value="Alpha-ketoglutarate-dependent dioxygenase AlkB-like"/>
    <property type="match status" value="1"/>
</dbReference>
<feature type="domain" description="Zinc finger PHD-type" evidence="10">
    <location>
        <begin position="800"/>
        <end position="845"/>
    </location>
</feature>
<dbReference type="Pfam" id="PF23004">
    <property type="entry name" value="PHDvar_NSD"/>
    <property type="match status" value="1"/>
</dbReference>
<dbReference type="EMBL" id="JALJOR010000006">
    <property type="protein sequence ID" value="KAK9815454.1"/>
    <property type="molecule type" value="Genomic_DNA"/>
</dbReference>
<evidence type="ECO:0000256" key="7">
    <source>
        <dbReference type="ARBA" id="ARBA00023002"/>
    </source>
</evidence>
<keyword evidence="6" id="KW-0223">Dioxygenase</keyword>
<evidence type="ECO:0000256" key="8">
    <source>
        <dbReference type="ARBA" id="ARBA00023004"/>
    </source>
</evidence>
<dbReference type="AlphaFoldDB" id="A0AAW1Q0M9"/>
<keyword evidence="8" id="KW-0408">Iron</keyword>
<evidence type="ECO:0000259" key="10">
    <source>
        <dbReference type="SMART" id="SM00249"/>
    </source>
</evidence>
<feature type="region of interest" description="Disordered" evidence="9">
    <location>
        <begin position="545"/>
        <end position="570"/>
    </location>
</feature>
<keyword evidence="4" id="KW-0863">Zinc-finger</keyword>
<dbReference type="SMART" id="SM00249">
    <property type="entry name" value="PHD"/>
    <property type="match status" value="3"/>
</dbReference>
<dbReference type="GO" id="GO:0005634">
    <property type="term" value="C:nucleus"/>
    <property type="evidence" value="ECO:0007669"/>
    <property type="project" value="TreeGrafter"/>
</dbReference>
<organism evidence="11 12">
    <name type="scientific">[Myrmecia] bisecta</name>
    <dbReference type="NCBI Taxonomy" id="41462"/>
    <lineage>
        <taxon>Eukaryota</taxon>
        <taxon>Viridiplantae</taxon>
        <taxon>Chlorophyta</taxon>
        <taxon>core chlorophytes</taxon>
        <taxon>Trebouxiophyceae</taxon>
        <taxon>Trebouxiales</taxon>
        <taxon>Trebouxiaceae</taxon>
        <taxon>Myrmecia</taxon>
    </lineage>
</organism>
<dbReference type="GO" id="GO:0006397">
    <property type="term" value="P:mRNA processing"/>
    <property type="evidence" value="ECO:0007669"/>
    <property type="project" value="InterPro"/>
</dbReference>
<sequence>MGAPTQQSDPQARPTSAVSYVVASASQQVGVKGGLARLPHTVIRAPGLIAAKGPEVDQIVQCLLTQTVTACILPVANDIDMKNYLVWPHQRSAILARSAGQVVTVAGLQGVAEHLPDRSFVCLHYSIGPDGSIGGTQQSSLSDSSGAGYRRDAADEADEELVMECPGFTPASTHPQLQQGLPTNGHSRLKLYTLSCRLEMYVQEGTWHKLPHVQQCRLLGAMHEMERRLGQLMAAWNHVRLQAYTNRLKTAICDRPGCRSYLKTEFFFRKGAVPDNYQSVVQELAKTAAGVGGRVGSGSQEQDLLPVGITTYNEVFSEAELAAIEAGADALDERRARGQLHSDSFHCTAGPGRGEGEPKRTKMFFGARYLWTRDQMEGANSHCAGGVRVDVPVGPSWLKDLVEQPLVKQGIVPHAWINSYALNHYHSGEVGIQSHFDDVGRFQRPITSLRLFSDSRLSFGTSIFGSGPASFYCDMPRGCVLVMEGYAADGVRHCVRPIDMTGKSAGLILRAIQAHALGEARALLMAETLGLLRGWSMKDAPVAADRPPHVAASGADRERVRPTTKGTGKRSELGQIRQCMDSMLRQVERRMRAEDYAQRVVAAEVRRVLDRCTTQVELAEAPLRNQVRQVINAMVAGVELSLNPGRGLVYIPAHVPGAFPYGASQHQAQGGQQAAVGTSSGGAVGLGKQRGALARAPASVCFSCEQGGGGMWSCEGACRRSFHAGCRAPLVATPQAWCTECASASHSCGHCGQAPSPEAPLQKCSMRSCGRHYHPGCVAASPLTSYSGAGRAFRCPVHYCAHCGRSGDAVPMLQCIRCATGYHIRCTPAEARIISKKLIVCPKHLAGQQEPSLAEA</sequence>
<evidence type="ECO:0000256" key="5">
    <source>
        <dbReference type="ARBA" id="ARBA00022833"/>
    </source>
</evidence>
<feature type="domain" description="Zinc finger PHD-type" evidence="10">
    <location>
        <begin position="747"/>
        <end position="799"/>
    </location>
</feature>
<dbReference type="CDD" id="cd15566">
    <property type="entry name" value="PHD3_NSD"/>
    <property type="match status" value="1"/>
</dbReference>
<comment type="caution">
    <text evidence="11">The sequence shown here is derived from an EMBL/GenBank/DDBJ whole genome shotgun (WGS) entry which is preliminary data.</text>
</comment>
<keyword evidence="2" id="KW-0479">Metal-binding</keyword>
<keyword evidence="7" id="KW-0560">Oxidoreductase</keyword>
<evidence type="ECO:0000256" key="2">
    <source>
        <dbReference type="ARBA" id="ARBA00022723"/>
    </source>
</evidence>
<dbReference type="InterPro" id="IPR013083">
    <property type="entry name" value="Znf_RING/FYVE/PHD"/>
</dbReference>
<dbReference type="Pfam" id="PF22908">
    <property type="entry name" value="PHD_NSD"/>
    <property type="match status" value="1"/>
</dbReference>
<dbReference type="GO" id="GO:0006338">
    <property type="term" value="P:chromatin remodeling"/>
    <property type="evidence" value="ECO:0007669"/>
    <property type="project" value="UniProtKB-ARBA"/>
</dbReference>
<dbReference type="Proteomes" id="UP001489004">
    <property type="component" value="Unassembled WGS sequence"/>
</dbReference>
<gene>
    <name evidence="11" type="ORF">WJX72_003907</name>
</gene>